<evidence type="ECO:0000313" key="3">
    <source>
        <dbReference type="Proteomes" id="UP000092716"/>
    </source>
</evidence>
<protein>
    <submittedName>
        <fullName evidence="2">KIR protein</fullName>
    </submittedName>
</protein>
<gene>
    <name evidence="2" type="ORF">PCOAH_00019120</name>
</gene>
<organism evidence="2 3">
    <name type="scientific">Plasmodium coatneyi</name>
    <dbReference type="NCBI Taxonomy" id="208452"/>
    <lineage>
        <taxon>Eukaryota</taxon>
        <taxon>Sar</taxon>
        <taxon>Alveolata</taxon>
        <taxon>Apicomplexa</taxon>
        <taxon>Aconoidasida</taxon>
        <taxon>Haemosporida</taxon>
        <taxon>Plasmodiidae</taxon>
        <taxon>Plasmodium</taxon>
    </lineage>
</organism>
<evidence type="ECO:0000256" key="1">
    <source>
        <dbReference type="SAM" id="MobiDB-lite"/>
    </source>
</evidence>
<accession>A0A1B1DXH4</accession>
<dbReference type="Proteomes" id="UP000092716">
    <property type="component" value="Chromosome 7"/>
</dbReference>
<feature type="compositionally biased region" description="Basic residues" evidence="1">
    <location>
        <begin position="323"/>
        <end position="332"/>
    </location>
</feature>
<dbReference type="EMBL" id="CP016245">
    <property type="protein sequence ID" value="ANQ07496.1"/>
    <property type="molecule type" value="Genomic_DNA"/>
</dbReference>
<feature type="region of interest" description="Disordered" evidence="1">
    <location>
        <begin position="308"/>
        <end position="418"/>
    </location>
</feature>
<dbReference type="GeneID" id="30908638"/>
<sequence length="418" mass="45711">MAKPAAAELTVIILFKEGHLAELPSKKTYREYNTGWNTYSAFCTSSGDAKANIRSVLNTYSGYEQYAEQIVNTYCYATTMGGNKPYDTYCQFFYYWLLDLLINKLNVPSPLNVMKTVYDEFKNVLDGKGCKNINENIKEDIFPQVKTHFDYKQDYLTLQSQLGSGGSDGVGGVGGVGGTKTCDKKYHDHLTAIKSACSAVSTYCATEDGKTNSASYCGPFNAAKDGDENYCKENKLDILICDLVSKPQVEEPAAHAAGGIAGSTPTSGNHVTAGTVSSTLSILGLPAAAFFLYKYNLLPDWISNNFWKNNGGRNRNTNSNSRNRVKRSSTGRHHFDDDNTLTETSSTEYDSTSLGSSSNLTEDNSSLYTTTTTSSSSSTTTNSRRGAAGTNNRQGKVQKRQSNNNRNGHNRNIGYQNI</sequence>
<feature type="compositionally biased region" description="Low complexity" evidence="1">
    <location>
        <begin position="403"/>
        <end position="412"/>
    </location>
</feature>
<reference evidence="3" key="1">
    <citation type="submission" date="2016-06" db="EMBL/GenBank/DDBJ databases">
        <title>First high quality genome sequence of Plasmodium coatneyi using continuous long reads from single molecule, real-time sequencing.</title>
        <authorList>
            <person name="Chien J.-T."/>
            <person name="Pakala S.B."/>
            <person name="Geraldo J.A."/>
            <person name="Lapp S.A."/>
            <person name="Barnwell J.W."/>
            <person name="Kissinger J.C."/>
            <person name="Galinski M.R."/>
            <person name="Humphrey J.C."/>
        </authorList>
    </citation>
    <scope>NUCLEOTIDE SEQUENCE [LARGE SCALE GENOMIC DNA]</scope>
    <source>
        <strain evidence="3">Hackeri</strain>
    </source>
</reference>
<dbReference type="AlphaFoldDB" id="A0A1B1DXH4"/>
<dbReference type="KEGG" id="pcot:PCOAH_00019120"/>
<dbReference type="RefSeq" id="XP_019914191.1">
    <property type="nucleotide sequence ID" value="XM_020058721.1"/>
</dbReference>
<feature type="compositionally biased region" description="Polar residues" evidence="1">
    <location>
        <begin position="355"/>
        <end position="364"/>
    </location>
</feature>
<evidence type="ECO:0000313" key="2">
    <source>
        <dbReference type="EMBL" id="ANQ07496.1"/>
    </source>
</evidence>
<feature type="compositionally biased region" description="Low complexity" evidence="1">
    <location>
        <begin position="308"/>
        <end position="322"/>
    </location>
</feature>
<feature type="compositionally biased region" description="Low complexity" evidence="1">
    <location>
        <begin position="341"/>
        <end position="354"/>
    </location>
</feature>
<name>A0A1B1DXH4_9APIC</name>
<keyword evidence="3" id="KW-1185">Reference proteome</keyword>
<proteinExistence type="predicted"/>
<dbReference type="VEuPathDB" id="PlasmoDB:PCOAH_00019120"/>
<feature type="compositionally biased region" description="Low complexity" evidence="1">
    <location>
        <begin position="365"/>
        <end position="383"/>
    </location>
</feature>